<dbReference type="PROSITE" id="PS50188">
    <property type="entry name" value="B302_SPRY"/>
    <property type="match status" value="1"/>
</dbReference>
<keyword evidence="15" id="KW-1185">Reference proteome</keyword>
<keyword evidence="7" id="KW-1015">Disulfide bond</keyword>
<dbReference type="PROSITE" id="PS50835">
    <property type="entry name" value="IG_LIKE"/>
    <property type="match status" value="2"/>
</dbReference>
<evidence type="ECO:0000256" key="5">
    <source>
        <dbReference type="ARBA" id="ARBA00022989"/>
    </source>
</evidence>
<evidence type="ECO:0000313" key="14">
    <source>
        <dbReference type="EMBL" id="KAF7686895.1"/>
    </source>
</evidence>
<evidence type="ECO:0000313" key="15">
    <source>
        <dbReference type="Proteomes" id="UP000606274"/>
    </source>
</evidence>
<proteinExistence type="inferred from homology"/>
<dbReference type="SUPFAM" id="SSF48726">
    <property type="entry name" value="Immunoglobulin"/>
    <property type="match status" value="2"/>
</dbReference>
<evidence type="ECO:0000259" key="13">
    <source>
        <dbReference type="PROSITE" id="PS50835"/>
    </source>
</evidence>
<gene>
    <name evidence="14" type="ORF">HF521_015288</name>
</gene>
<dbReference type="Pfam" id="PF00622">
    <property type="entry name" value="SPRY"/>
    <property type="match status" value="1"/>
</dbReference>
<keyword evidence="9" id="KW-0393">Immunoglobulin domain</keyword>
<comment type="similarity">
    <text evidence="2">Belongs to the immunoglobulin superfamily. BTN/MOG family.</text>
</comment>
<comment type="subcellular location">
    <subcellularLocation>
        <location evidence="1">Membrane</location>
        <topology evidence="1">Single-pass type I membrane protein</topology>
    </subcellularLocation>
</comment>
<dbReference type="GO" id="GO:0005102">
    <property type="term" value="F:signaling receptor binding"/>
    <property type="evidence" value="ECO:0007669"/>
    <property type="project" value="TreeGrafter"/>
</dbReference>
<dbReference type="FunFam" id="2.60.40.10:FF:000142">
    <property type="entry name" value="V-set domain-containing T-cell activation inhibitor 1"/>
    <property type="match status" value="1"/>
</dbReference>
<keyword evidence="8" id="KW-0325">Glycoprotein</keyword>
<protein>
    <recommendedName>
        <fullName evidence="16">Butyrophilin subfamily 1 member A1-like</fullName>
    </recommendedName>
</protein>
<dbReference type="SUPFAM" id="SSF49899">
    <property type="entry name" value="Concanavalin A-like lectins/glucanases"/>
    <property type="match status" value="1"/>
</dbReference>
<evidence type="ECO:0000256" key="9">
    <source>
        <dbReference type="ARBA" id="ARBA00023319"/>
    </source>
</evidence>
<evidence type="ECO:0000256" key="10">
    <source>
        <dbReference type="SAM" id="Phobius"/>
    </source>
</evidence>
<dbReference type="InterPro" id="IPR003877">
    <property type="entry name" value="SPRY_dom"/>
</dbReference>
<feature type="chain" id="PRO_5035810955" description="Butyrophilin subfamily 1 member A1-like" evidence="11">
    <location>
        <begin position="21"/>
        <end position="501"/>
    </location>
</feature>
<evidence type="ECO:0000256" key="3">
    <source>
        <dbReference type="ARBA" id="ARBA00022692"/>
    </source>
</evidence>
<evidence type="ECO:0000256" key="6">
    <source>
        <dbReference type="ARBA" id="ARBA00023136"/>
    </source>
</evidence>
<dbReference type="InterPro" id="IPR036179">
    <property type="entry name" value="Ig-like_dom_sf"/>
</dbReference>
<reference evidence="14" key="1">
    <citation type="submission" date="2020-08" db="EMBL/GenBank/DDBJ databases">
        <title>Chromosome-level assembly of Southern catfish (Silurus meridionalis) provides insights into visual adaptation to the nocturnal and benthic lifestyles.</title>
        <authorList>
            <person name="Zhang Y."/>
            <person name="Wang D."/>
            <person name="Peng Z."/>
        </authorList>
    </citation>
    <scope>NUCLEOTIDE SEQUENCE</scope>
    <source>
        <strain evidence="14">SWU-2019-XX</strain>
        <tissue evidence="14">Muscle</tissue>
    </source>
</reference>
<dbReference type="SMART" id="SM00409">
    <property type="entry name" value="IG"/>
    <property type="match status" value="1"/>
</dbReference>
<dbReference type="InterPro" id="IPR050504">
    <property type="entry name" value="IgSF_BTN/MOG"/>
</dbReference>
<dbReference type="InterPro" id="IPR007110">
    <property type="entry name" value="Ig-like_dom"/>
</dbReference>
<evidence type="ECO:0000256" key="11">
    <source>
        <dbReference type="SAM" id="SignalP"/>
    </source>
</evidence>
<evidence type="ECO:0000256" key="4">
    <source>
        <dbReference type="ARBA" id="ARBA00022729"/>
    </source>
</evidence>
<name>A0A8T0A5Q8_SILME</name>
<keyword evidence="4 11" id="KW-0732">Signal</keyword>
<dbReference type="PANTHER" id="PTHR24100:SF149">
    <property type="entry name" value="BG-LIKE ANTIGEN 1-RELATED"/>
    <property type="match status" value="1"/>
</dbReference>
<keyword evidence="6 10" id="KW-0472">Membrane</keyword>
<dbReference type="GO" id="GO:0001817">
    <property type="term" value="P:regulation of cytokine production"/>
    <property type="evidence" value="ECO:0007669"/>
    <property type="project" value="TreeGrafter"/>
</dbReference>
<organism evidence="14 15">
    <name type="scientific">Silurus meridionalis</name>
    <name type="common">Southern catfish</name>
    <name type="synonym">Silurus soldatovi meridionalis</name>
    <dbReference type="NCBI Taxonomy" id="175797"/>
    <lineage>
        <taxon>Eukaryota</taxon>
        <taxon>Metazoa</taxon>
        <taxon>Chordata</taxon>
        <taxon>Craniata</taxon>
        <taxon>Vertebrata</taxon>
        <taxon>Euteleostomi</taxon>
        <taxon>Actinopterygii</taxon>
        <taxon>Neopterygii</taxon>
        <taxon>Teleostei</taxon>
        <taxon>Ostariophysi</taxon>
        <taxon>Siluriformes</taxon>
        <taxon>Siluridae</taxon>
        <taxon>Silurus</taxon>
    </lineage>
</organism>
<dbReference type="InterPro" id="IPR003599">
    <property type="entry name" value="Ig_sub"/>
</dbReference>
<dbReference type="InterPro" id="IPR003879">
    <property type="entry name" value="Butyrophylin_SPRY"/>
</dbReference>
<dbReference type="GO" id="GO:1903037">
    <property type="term" value="P:regulation of leukocyte cell-cell adhesion"/>
    <property type="evidence" value="ECO:0007669"/>
    <property type="project" value="UniProtKB-ARBA"/>
</dbReference>
<dbReference type="InterPro" id="IPR043136">
    <property type="entry name" value="B30.2/SPRY_sf"/>
</dbReference>
<dbReference type="AlphaFoldDB" id="A0A8T0A5Q8"/>
<dbReference type="InterPro" id="IPR053896">
    <property type="entry name" value="BTN3A2-like_Ig-C"/>
</dbReference>
<dbReference type="InterPro" id="IPR013320">
    <property type="entry name" value="ConA-like_dom_sf"/>
</dbReference>
<dbReference type="Pfam" id="PF22705">
    <property type="entry name" value="C2-set_3"/>
    <property type="match status" value="1"/>
</dbReference>
<dbReference type="Gene3D" id="2.60.40.10">
    <property type="entry name" value="Immunoglobulins"/>
    <property type="match status" value="2"/>
</dbReference>
<dbReference type="EMBL" id="JABFDY010000028">
    <property type="protein sequence ID" value="KAF7686895.1"/>
    <property type="molecule type" value="Genomic_DNA"/>
</dbReference>
<dbReference type="OrthoDB" id="9986391at2759"/>
<evidence type="ECO:0000256" key="1">
    <source>
        <dbReference type="ARBA" id="ARBA00004479"/>
    </source>
</evidence>
<keyword evidence="5 10" id="KW-1133">Transmembrane helix</keyword>
<dbReference type="Gene3D" id="2.60.120.920">
    <property type="match status" value="1"/>
</dbReference>
<keyword evidence="3 10" id="KW-0812">Transmembrane</keyword>
<sequence>MKETFVCFCLVFFGARLVMASDTITVNCSKNIIMGKYGSSVVLPCWLTPVTDAENLEIRWYRPDQFKNPLLLYQNRKVITDLVEMYINRSSLTLRNPQSAGLKQGDVSLRLDNIGLSDIGIFHCYVSGDKSYNSNTVKLSLTALGSFPHLSLEHRHDSVNLSCSSCGWFPKPSLLWKSTNEKGDLSERQSPIYSEQENGLFCIYSWVILSSSVSNSMTCLVTLSEDEKRNVSLEIGAGLPVENSGVWKILFTLALLCVLALVGIFLFRFYRKYKSKSEYKEVCRDEQPNDFSMEELWKETVNIILDKESCKKEFLSFNKQDDAVRDNDEAAKIYKGFGFPYELCVHGRNKFSSGRAYWEVGLKQTNVPCKKSWLIGVAKASYTISNNKEDFSPGKGFWFLCSDPENGLHVNTEPEIVLPKNITPESIGVLLDFSKSELSFYNVTDSAHIFTMKIKRNSQEELVPLFNPGIGDKAPLKINPLRKIQAEPEGNASGSDANQHV</sequence>
<dbReference type="GO" id="GO:0050852">
    <property type="term" value="P:T cell receptor signaling pathway"/>
    <property type="evidence" value="ECO:0007669"/>
    <property type="project" value="TreeGrafter"/>
</dbReference>
<dbReference type="SMART" id="SM00449">
    <property type="entry name" value="SPRY"/>
    <property type="match status" value="1"/>
</dbReference>
<feature type="transmembrane region" description="Helical" evidence="10">
    <location>
        <begin position="249"/>
        <end position="270"/>
    </location>
</feature>
<accession>A0A8T0A5Q8</accession>
<feature type="domain" description="Ig-like" evidence="13">
    <location>
        <begin position="157"/>
        <end position="232"/>
    </location>
</feature>
<dbReference type="InterPro" id="IPR013106">
    <property type="entry name" value="Ig_V-set"/>
</dbReference>
<dbReference type="InterPro" id="IPR001870">
    <property type="entry name" value="B30.2/SPRY"/>
</dbReference>
<feature type="domain" description="Ig-like" evidence="13">
    <location>
        <begin position="38"/>
        <end position="140"/>
    </location>
</feature>
<dbReference type="InterPro" id="IPR013783">
    <property type="entry name" value="Ig-like_fold"/>
</dbReference>
<dbReference type="PANTHER" id="PTHR24100">
    <property type="entry name" value="BUTYROPHILIN"/>
    <property type="match status" value="1"/>
</dbReference>
<feature type="signal peptide" evidence="11">
    <location>
        <begin position="1"/>
        <end position="20"/>
    </location>
</feature>
<evidence type="ECO:0000256" key="2">
    <source>
        <dbReference type="ARBA" id="ARBA00007591"/>
    </source>
</evidence>
<evidence type="ECO:0008006" key="16">
    <source>
        <dbReference type="Google" id="ProtNLM"/>
    </source>
</evidence>
<dbReference type="PRINTS" id="PR01407">
    <property type="entry name" value="BUTYPHLNCDUF"/>
</dbReference>
<dbReference type="GO" id="GO:0009897">
    <property type="term" value="C:external side of plasma membrane"/>
    <property type="evidence" value="ECO:0007669"/>
    <property type="project" value="TreeGrafter"/>
</dbReference>
<evidence type="ECO:0000256" key="8">
    <source>
        <dbReference type="ARBA" id="ARBA00023180"/>
    </source>
</evidence>
<evidence type="ECO:0000259" key="12">
    <source>
        <dbReference type="PROSITE" id="PS50188"/>
    </source>
</evidence>
<evidence type="ECO:0000256" key="7">
    <source>
        <dbReference type="ARBA" id="ARBA00023157"/>
    </source>
</evidence>
<comment type="caution">
    <text evidence="14">The sequence shown here is derived from an EMBL/GenBank/DDBJ whole genome shotgun (WGS) entry which is preliminary data.</text>
</comment>
<dbReference type="Pfam" id="PF07686">
    <property type="entry name" value="V-set"/>
    <property type="match status" value="1"/>
</dbReference>
<dbReference type="GO" id="GO:0050863">
    <property type="term" value="P:regulation of T cell activation"/>
    <property type="evidence" value="ECO:0007669"/>
    <property type="project" value="UniProtKB-ARBA"/>
</dbReference>
<feature type="domain" description="B30.2/SPRY" evidence="12">
    <location>
        <begin position="283"/>
        <end position="485"/>
    </location>
</feature>
<dbReference type="Proteomes" id="UP000606274">
    <property type="component" value="Unassembled WGS sequence"/>
</dbReference>